<dbReference type="RefSeq" id="WP_180284342.1">
    <property type="nucleotide sequence ID" value="NZ_JABFDB010000019.1"/>
</dbReference>
<keyword evidence="3" id="KW-1185">Reference proteome</keyword>
<name>A0ABX2TE06_9PROT</name>
<organism evidence="2 3">
    <name type="scientific">Azospirillum oleiclasticum</name>
    <dbReference type="NCBI Taxonomy" id="2735135"/>
    <lineage>
        <taxon>Bacteria</taxon>
        <taxon>Pseudomonadati</taxon>
        <taxon>Pseudomonadota</taxon>
        <taxon>Alphaproteobacteria</taxon>
        <taxon>Rhodospirillales</taxon>
        <taxon>Azospirillaceae</taxon>
        <taxon>Azospirillum</taxon>
    </lineage>
</organism>
<reference evidence="2 3" key="1">
    <citation type="submission" date="2020-05" db="EMBL/GenBank/DDBJ databases">
        <title>Azospirillum oleiclasticum sp. nov, a nitrogen-fixing and heavy crude oil-emulsifying bacterium isolated from the crude oil of Yumen Oilfield.</title>
        <authorList>
            <person name="Wu D."/>
            <person name="Cai M."/>
            <person name="Zhang X."/>
        </authorList>
    </citation>
    <scope>NUCLEOTIDE SEQUENCE [LARGE SCALE GENOMIC DNA]</scope>
    <source>
        <strain evidence="2 3">ROY-1-1-2</strain>
    </source>
</reference>
<comment type="caution">
    <text evidence="2">The sequence shown here is derived from an EMBL/GenBank/DDBJ whole genome shotgun (WGS) entry which is preliminary data.</text>
</comment>
<proteinExistence type="predicted"/>
<accession>A0ABX2TE06</accession>
<feature type="transmembrane region" description="Helical" evidence="1">
    <location>
        <begin position="43"/>
        <end position="64"/>
    </location>
</feature>
<evidence type="ECO:0000256" key="1">
    <source>
        <dbReference type="SAM" id="Phobius"/>
    </source>
</evidence>
<dbReference type="EMBL" id="JABFDB010000019">
    <property type="protein sequence ID" value="NYZ22577.1"/>
    <property type="molecule type" value="Genomic_DNA"/>
</dbReference>
<protein>
    <submittedName>
        <fullName evidence="2">Uncharacterized protein</fullName>
    </submittedName>
</protein>
<keyword evidence="1" id="KW-0472">Membrane</keyword>
<gene>
    <name evidence="2" type="ORF">HND93_22940</name>
</gene>
<evidence type="ECO:0000313" key="3">
    <source>
        <dbReference type="Proteomes" id="UP000584642"/>
    </source>
</evidence>
<keyword evidence="1" id="KW-0812">Transmembrane</keyword>
<sequence>MSARSGRSRRWPRVLRRRPWENAATATIGAGAAMLMQPFSLDLYGWSFAVILAGTAAFLVVSHFPE</sequence>
<dbReference type="Proteomes" id="UP000584642">
    <property type="component" value="Unassembled WGS sequence"/>
</dbReference>
<evidence type="ECO:0000313" key="2">
    <source>
        <dbReference type="EMBL" id="NYZ22577.1"/>
    </source>
</evidence>
<keyword evidence="1" id="KW-1133">Transmembrane helix</keyword>